<dbReference type="PANTHER" id="PTHR43549">
    <property type="entry name" value="MULTIDRUG RESISTANCE PROTEIN YPNP-RELATED"/>
    <property type="match status" value="1"/>
</dbReference>
<dbReference type="InterPro" id="IPR048279">
    <property type="entry name" value="MdtK-like"/>
</dbReference>
<feature type="transmembrane region" description="Helical" evidence="8">
    <location>
        <begin position="328"/>
        <end position="351"/>
    </location>
</feature>
<dbReference type="GO" id="GO:0015297">
    <property type="term" value="F:antiporter activity"/>
    <property type="evidence" value="ECO:0007669"/>
    <property type="project" value="InterPro"/>
</dbReference>
<proteinExistence type="predicted"/>
<dbReference type="GO" id="GO:0005886">
    <property type="term" value="C:plasma membrane"/>
    <property type="evidence" value="ECO:0007669"/>
    <property type="project" value="UniProtKB-SubCell"/>
</dbReference>
<keyword evidence="10" id="KW-1185">Reference proteome</keyword>
<dbReference type="PIRSF" id="PIRSF006603">
    <property type="entry name" value="DinF"/>
    <property type="match status" value="1"/>
</dbReference>
<keyword evidence="2" id="KW-0813">Transport</keyword>
<dbReference type="AlphaFoldDB" id="A0A916ZRE6"/>
<feature type="region of interest" description="Disordered" evidence="7">
    <location>
        <begin position="456"/>
        <end position="476"/>
    </location>
</feature>
<evidence type="ECO:0000313" key="9">
    <source>
        <dbReference type="EMBL" id="GGE10433.1"/>
    </source>
</evidence>
<name>A0A916ZRE6_9SPHN</name>
<gene>
    <name evidence="9" type="ORF">GCM10011529_16030</name>
</gene>
<comment type="caution">
    <text evidence="9">The sequence shown here is derived from an EMBL/GenBank/DDBJ whole genome shotgun (WGS) entry which is preliminary data.</text>
</comment>
<keyword evidence="5 8" id="KW-1133">Transmembrane helix</keyword>
<feature type="transmembrane region" description="Helical" evidence="8">
    <location>
        <begin position="426"/>
        <end position="443"/>
    </location>
</feature>
<feature type="transmembrane region" description="Helical" evidence="8">
    <location>
        <begin position="297"/>
        <end position="321"/>
    </location>
</feature>
<reference evidence="9" key="1">
    <citation type="journal article" date="2014" name="Int. J. Syst. Evol. Microbiol.">
        <title>Complete genome sequence of Corynebacterium casei LMG S-19264T (=DSM 44701T), isolated from a smear-ripened cheese.</title>
        <authorList>
            <consortium name="US DOE Joint Genome Institute (JGI-PGF)"/>
            <person name="Walter F."/>
            <person name="Albersmeier A."/>
            <person name="Kalinowski J."/>
            <person name="Ruckert C."/>
        </authorList>
    </citation>
    <scope>NUCLEOTIDE SEQUENCE</scope>
    <source>
        <strain evidence="9">CGMCC 1.15519</strain>
    </source>
</reference>
<evidence type="ECO:0000256" key="2">
    <source>
        <dbReference type="ARBA" id="ARBA00022448"/>
    </source>
</evidence>
<reference evidence="9" key="2">
    <citation type="submission" date="2020-09" db="EMBL/GenBank/DDBJ databases">
        <authorList>
            <person name="Sun Q."/>
            <person name="Zhou Y."/>
        </authorList>
    </citation>
    <scope>NUCLEOTIDE SEQUENCE</scope>
    <source>
        <strain evidence="9">CGMCC 1.15519</strain>
    </source>
</reference>
<organism evidence="9 10">
    <name type="scientific">Sandarakinorhabdus glacialis</name>
    <dbReference type="NCBI Taxonomy" id="1614636"/>
    <lineage>
        <taxon>Bacteria</taxon>
        <taxon>Pseudomonadati</taxon>
        <taxon>Pseudomonadota</taxon>
        <taxon>Alphaproteobacteria</taxon>
        <taxon>Sphingomonadales</taxon>
        <taxon>Sphingosinicellaceae</taxon>
        <taxon>Sandarakinorhabdus</taxon>
    </lineage>
</organism>
<evidence type="ECO:0000313" key="10">
    <source>
        <dbReference type="Proteomes" id="UP000635071"/>
    </source>
</evidence>
<feature type="transmembrane region" description="Helical" evidence="8">
    <location>
        <begin position="212"/>
        <end position="230"/>
    </location>
</feature>
<dbReference type="Pfam" id="PF01554">
    <property type="entry name" value="MatE"/>
    <property type="match status" value="2"/>
</dbReference>
<dbReference type="PANTHER" id="PTHR43549:SF3">
    <property type="entry name" value="MULTIDRUG RESISTANCE PROTEIN YPNP-RELATED"/>
    <property type="match status" value="1"/>
</dbReference>
<keyword evidence="4 8" id="KW-0812">Transmembrane</keyword>
<evidence type="ECO:0000256" key="4">
    <source>
        <dbReference type="ARBA" id="ARBA00022692"/>
    </source>
</evidence>
<protein>
    <submittedName>
        <fullName evidence="9">Cation efflux system protein</fullName>
    </submittedName>
</protein>
<sequence length="476" mass="47785">MADGGEILMQAPGPAGNPLLSGPILPVLLRFALPNMGAMLAGSVAAVAETAYVGALGVPALAGMALVFPLVMLQMMLSAGAMGGGVSGAIARALGAGDTDKANILAVHTMWIGIIIGGCTTVLMLTLAPTLLAAIGGRGEALQQAAAFASVAFAGSIGVWLVNLFASVLRGAGNMGVPSVTLLVMAMAQVAIGGVLGLGLGPIPRLGMPGVAAGQVVAASLGALFLYFYLRSGRARVRLVSVPLEWRYFADILRVGGTACISPLQVVATIVILNGLVAKFGPTALAGFGIGVRLEFLLTPISFAIGVASVPLVGTAIGAGMVARARRVAWIAAGVASGGLATIGVVLAIFPGLWATMFTSDPATLATTSQYFRWVGPAYGFFGAGICLYFSSMPAGRVGGMVLAGTLRLAVVAIGGWWLVSTDAPLWTIFALIGTALVAYGLASVTAMVRTSWGEEAGGEEAGESTPGPARSISTG</sequence>
<feature type="transmembrane region" description="Helical" evidence="8">
    <location>
        <begin position="398"/>
        <end position="420"/>
    </location>
</feature>
<dbReference type="GO" id="GO:0042910">
    <property type="term" value="F:xenobiotic transmembrane transporter activity"/>
    <property type="evidence" value="ECO:0007669"/>
    <property type="project" value="InterPro"/>
</dbReference>
<feature type="transmembrane region" description="Helical" evidence="8">
    <location>
        <begin position="371"/>
        <end position="391"/>
    </location>
</feature>
<dbReference type="EMBL" id="BMJM01000004">
    <property type="protein sequence ID" value="GGE10433.1"/>
    <property type="molecule type" value="Genomic_DNA"/>
</dbReference>
<evidence type="ECO:0000256" key="8">
    <source>
        <dbReference type="SAM" id="Phobius"/>
    </source>
</evidence>
<comment type="subcellular location">
    <subcellularLocation>
        <location evidence="1">Cell inner membrane</location>
        <topology evidence="1">Multi-pass membrane protein</topology>
    </subcellularLocation>
</comment>
<feature type="transmembrane region" description="Helical" evidence="8">
    <location>
        <begin position="147"/>
        <end position="168"/>
    </location>
</feature>
<keyword evidence="3" id="KW-1003">Cell membrane</keyword>
<accession>A0A916ZRE6</accession>
<evidence type="ECO:0000256" key="3">
    <source>
        <dbReference type="ARBA" id="ARBA00022475"/>
    </source>
</evidence>
<evidence type="ECO:0000256" key="6">
    <source>
        <dbReference type="ARBA" id="ARBA00023136"/>
    </source>
</evidence>
<dbReference type="Proteomes" id="UP000635071">
    <property type="component" value="Unassembled WGS sequence"/>
</dbReference>
<dbReference type="InterPro" id="IPR002528">
    <property type="entry name" value="MATE_fam"/>
</dbReference>
<feature type="transmembrane region" description="Helical" evidence="8">
    <location>
        <begin position="111"/>
        <end position="135"/>
    </location>
</feature>
<dbReference type="InterPro" id="IPR052031">
    <property type="entry name" value="Membrane_Transporter-Flippase"/>
</dbReference>
<evidence type="ECO:0000256" key="1">
    <source>
        <dbReference type="ARBA" id="ARBA00004429"/>
    </source>
</evidence>
<evidence type="ECO:0000256" key="5">
    <source>
        <dbReference type="ARBA" id="ARBA00022989"/>
    </source>
</evidence>
<feature type="transmembrane region" description="Helical" evidence="8">
    <location>
        <begin position="251"/>
        <end position="277"/>
    </location>
</feature>
<evidence type="ECO:0000256" key="7">
    <source>
        <dbReference type="SAM" id="MobiDB-lite"/>
    </source>
</evidence>
<keyword evidence="6 8" id="KW-0472">Membrane</keyword>
<feature type="transmembrane region" description="Helical" evidence="8">
    <location>
        <begin position="180"/>
        <end position="200"/>
    </location>
</feature>